<dbReference type="RefSeq" id="WP_202953991.1">
    <property type="nucleotide sequence ID" value="NZ_JAPCID010000059.1"/>
</dbReference>
<keyword evidence="2" id="KW-0808">Transferase</keyword>
<evidence type="ECO:0000256" key="2">
    <source>
        <dbReference type="ARBA" id="ARBA00022679"/>
    </source>
</evidence>
<sequence>MTAPAIDARAAARPELGGVERWARELSARLPYTVHRPPEALSHRAGHAWEQAVLPLLSARAPALLCPANLAPLAARNVVVVIHDAAPLRRPDWYSNLYASFQRRVLPLIARRARAVITVSEFSRRELRELLGVDAHVVYGGVDPRFAPGEKAERPYVLCVASHTARKNLRALVPAAEALAREGVELRVAGGHRPQFAAESGLGALKLLGHVDDAALPALYAGAVAFVLPSVYEGFGLPVLEAMASGTPVVASGVTALPETCGGAARLVEPDGEAIREALLALLGDAREQERLRAAGLERAREFRWERTAGEVDAVVRSVARAR</sequence>
<dbReference type="Pfam" id="PF13439">
    <property type="entry name" value="Glyco_transf_4"/>
    <property type="match status" value="1"/>
</dbReference>
<dbReference type="Proteomes" id="UP001147700">
    <property type="component" value="Unassembled WGS sequence"/>
</dbReference>
<dbReference type="PANTHER" id="PTHR46401">
    <property type="entry name" value="GLYCOSYLTRANSFERASE WBBK-RELATED"/>
    <property type="match status" value="1"/>
</dbReference>
<keyword evidence="1" id="KW-0328">Glycosyltransferase</keyword>
<dbReference type="EMBL" id="JAPCID010000059">
    <property type="protein sequence ID" value="MDA0141540.1"/>
    <property type="molecule type" value="Genomic_DNA"/>
</dbReference>
<keyword evidence="5" id="KW-1185">Reference proteome</keyword>
<organism evidence="4 5">
    <name type="scientific">Solirubrobacter deserti</name>
    <dbReference type="NCBI Taxonomy" id="2282478"/>
    <lineage>
        <taxon>Bacteria</taxon>
        <taxon>Bacillati</taxon>
        <taxon>Actinomycetota</taxon>
        <taxon>Thermoleophilia</taxon>
        <taxon>Solirubrobacterales</taxon>
        <taxon>Solirubrobacteraceae</taxon>
        <taxon>Solirubrobacter</taxon>
    </lineage>
</organism>
<dbReference type="Gene3D" id="3.40.50.2000">
    <property type="entry name" value="Glycogen Phosphorylase B"/>
    <property type="match status" value="2"/>
</dbReference>
<feature type="domain" description="Glycosyltransferase subfamily 4-like N-terminal" evidence="3">
    <location>
        <begin position="68"/>
        <end position="145"/>
    </location>
</feature>
<dbReference type="CDD" id="cd03809">
    <property type="entry name" value="GT4_MtfB-like"/>
    <property type="match status" value="1"/>
</dbReference>
<dbReference type="Pfam" id="PF13692">
    <property type="entry name" value="Glyco_trans_1_4"/>
    <property type="match status" value="1"/>
</dbReference>
<reference evidence="4" key="1">
    <citation type="submission" date="2022-10" db="EMBL/GenBank/DDBJ databases">
        <title>The WGS of Solirubrobacter sp. CPCC 204708.</title>
        <authorList>
            <person name="Jiang Z."/>
        </authorList>
    </citation>
    <scope>NUCLEOTIDE SEQUENCE</scope>
    <source>
        <strain evidence="4">CPCC 204708</strain>
    </source>
</reference>
<name>A0ABT4RSI6_9ACTN</name>
<accession>A0ABT4RSI6</accession>
<dbReference type="SUPFAM" id="SSF53756">
    <property type="entry name" value="UDP-Glycosyltransferase/glycogen phosphorylase"/>
    <property type="match status" value="1"/>
</dbReference>
<protein>
    <submittedName>
        <fullName evidence="4">Glycosyltransferase family 4 protein</fullName>
    </submittedName>
</protein>
<evidence type="ECO:0000313" key="5">
    <source>
        <dbReference type="Proteomes" id="UP001147700"/>
    </source>
</evidence>
<dbReference type="InterPro" id="IPR028098">
    <property type="entry name" value="Glyco_trans_4-like_N"/>
</dbReference>
<gene>
    <name evidence="4" type="ORF">OJ962_28865</name>
</gene>
<evidence type="ECO:0000256" key="1">
    <source>
        <dbReference type="ARBA" id="ARBA00022676"/>
    </source>
</evidence>
<comment type="caution">
    <text evidence="4">The sequence shown here is derived from an EMBL/GenBank/DDBJ whole genome shotgun (WGS) entry which is preliminary data.</text>
</comment>
<evidence type="ECO:0000313" key="4">
    <source>
        <dbReference type="EMBL" id="MDA0141540.1"/>
    </source>
</evidence>
<proteinExistence type="predicted"/>
<evidence type="ECO:0000259" key="3">
    <source>
        <dbReference type="Pfam" id="PF13439"/>
    </source>
</evidence>
<dbReference type="PANTHER" id="PTHR46401:SF2">
    <property type="entry name" value="GLYCOSYLTRANSFERASE WBBK-RELATED"/>
    <property type="match status" value="1"/>
</dbReference>